<dbReference type="OrthoDB" id="9790149at2"/>
<dbReference type="CDD" id="cd07731">
    <property type="entry name" value="ComA-like_MBL-fold"/>
    <property type="match status" value="1"/>
</dbReference>
<dbReference type="STRING" id="1379270.GEMMAAP_07870"/>
<dbReference type="eggNOG" id="COG0658">
    <property type="taxonomic scope" value="Bacteria"/>
</dbReference>
<evidence type="ECO:0000256" key="1">
    <source>
        <dbReference type="ARBA" id="ARBA00004651"/>
    </source>
</evidence>
<evidence type="ECO:0000259" key="7">
    <source>
        <dbReference type="SMART" id="SM00849"/>
    </source>
</evidence>
<dbReference type="InterPro" id="IPR052159">
    <property type="entry name" value="Competence_DNA_uptake"/>
</dbReference>
<feature type="transmembrane region" description="Helical" evidence="6">
    <location>
        <begin position="396"/>
        <end position="416"/>
    </location>
</feature>
<dbReference type="Gene3D" id="3.60.15.10">
    <property type="entry name" value="Ribonuclease Z/Hydroxyacylglutathione hydrolase-like"/>
    <property type="match status" value="1"/>
</dbReference>
<dbReference type="GO" id="GO:0005886">
    <property type="term" value="C:plasma membrane"/>
    <property type="evidence" value="ECO:0007669"/>
    <property type="project" value="UniProtKB-SubCell"/>
</dbReference>
<evidence type="ECO:0000313" key="9">
    <source>
        <dbReference type="Proteomes" id="UP000076404"/>
    </source>
</evidence>
<dbReference type="InterPro" id="IPR001279">
    <property type="entry name" value="Metallo-B-lactamas"/>
</dbReference>
<dbReference type="SUPFAM" id="SSF56281">
    <property type="entry name" value="Metallo-hydrolase/oxidoreductase"/>
    <property type="match status" value="1"/>
</dbReference>
<organism evidence="8 9">
    <name type="scientific">Gemmatimonas phototrophica</name>
    <dbReference type="NCBI Taxonomy" id="1379270"/>
    <lineage>
        <taxon>Bacteria</taxon>
        <taxon>Pseudomonadati</taxon>
        <taxon>Gemmatimonadota</taxon>
        <taxon>Gemmatimonadia</taxon>
        <taxon>Gemmatimonadales</taxon>
        <taxon>Gemmatimonadaceae</taxon>
        <taxon>Gemmatimonas</taxon>
    </lineage>
</organism>
<evidence type="ECO:0000256" key="3">
    <source>
        <dbReference type="ARBA" id="ARBA00022692"/>
    </source>
</evidence>
<dbReference type="eggNOG" id="COG2333">
    <property type="taxonomic scope" value="Bacteria"/>
</dbReference>
<keyword evidence="2" id="KW-1003">Cell membrane</keyword>
<dbReference type="InterPro" id="IPR004477">
    <property type="entry name" value="ComEC_N"/>
</dbReference>
<dbReference type="SMART" id="SM00849">
    <property type="entry name" value="Lactamase_B"/>
    <property type="match status" value="1"/>
</dbReference>
<dbReference type="InterPro" id="IPR036866">
    <property type="entry name" value="RibonucZ/Hydroxyglut_hydro"/>
</dbReference>
<dbReference type="AlphaFoldDB" id="A0A143BJS7"/>
<gene>
    <name evidence="8" type="ORF">GEMMAAP_07870</name>
</gene>
<sequence length="778" mass="82722">MPLLIHAVAWWLAGLFVAEWRHTPAPWLLLAGALAVVVRARRVEPLLAIAGMVVATSAQVELTRCQGLLHASLQRGDTVWIALAETHPSRGRRAAQGRGVVHERVHAPRCRVPATVQWSPLDSQPLPAAGSTAGIAAMSLRTNGALRLSMARTTRATGVRNPWRAWQARLGRTIDEAFRQRAPLVRALLIADQRGIAPELRDLYADAGLVHLLSVSGMHVAIIAGALLTLGGVLRLPRAAVEPAAMLLVGGYVLLLGCPAPAVRSAVMLGVMSLTARLQRPVHEWTALALGAVIPTLDPRVVHDLGWQLSVSGMAALVAARALKRRWRHQARQGPLSQPSLTGRLTNGWRWALARQGIGGWMVSEVLTGVIATLVTVPVIAWTFGRISLIAPLSNLAAGPVVGVMQPALFLALLWAQLAPPALAKWLPDATQPLMALLDLIASYSAAVPGAVMPVAPTLWTAVGAGGAAALVVRGTADRRSTPWYVAAAGLLAVTLWGPVVARGSGQLELHVLDVGQGDAVALRTPKGRWVLVDAGPRWNGGDAGRRTVVPYVRRLGGEVALFVMTHPHDDHVGGAASVVRALEVPRWWEPAFVAASPGYRAALQALQQQRSAWERVRPGAEFTLDGVTLTVLAPDSAWTAAQSDANESSVVLRVAYGRHSFLLTGDAEREEEAWMLAHVDHALLQADVLKVGHHGSRTSSSAPFLAVVAPRLAIASLGAGNRYGHPATETVAALLQQGVPLLRTDHEGTVVVRSNGERLAVQAGADHWIIPPAARVW</sequence>
<accession>A0A143BJS7</accession>
<protein>
    <recommendedName>
        <fullName evidence="7">Metallo-beta-lactamase domain-containing protein</fullName>
    </recommendedName>
</protein>
<feature type="transmembrane region" description="Helical" evidence="6">
    <location>
        <begin position="209"/>
        <end position="233"/>
    </location>
</feature>
<evidence type="ECO:0000256" key="5">
    <source>
        <dbReference type="ARBA" id="ARBA00023136"/>
    </source>
</evidence>
<dbReference type="PANTHER" id="PTHR30619:SF1">
    <property type="entry name" value="RECOMBINATION PROTEIN 2"/>
    <property type="match status" value="1"/>
</dbReference>
<dbReference type="KEGG" id="gph:GEMMAAP_07870"/>
<reference evidence="8 9" key="2">
    <citation type="journal article" date="2016" name="Environ. Microbiol. Rep.">
        <title>Metagenomic evidence for the presence of phototrophic Gemmatimonadetes bacteria in diverse environments.</title>
        <authorList>
            <person name="Zeng Y."/>
            <person name="Baumbach J."/>
            <person name="Barbosa E.G."/>
            <person name="Azevedo V."/>
            <person name="Zhang C."/>
            <person name="Koblizek M."/>
        </authorList>
    </citation>
    <scope>NUCLEOTIDE SEQUENCE [LARGE SCALE GENOMIC DNA]</scope>
    <source>
        <strain evidence="8 9">AP64</strain>
    </source>
</reference>
<feature type="transmembrane region" description="Helical" evidence="6">
    <location>
        <begin position="459"/>
        <end position="477"/>
    </location>
</feature>
<dbReference type="Pfam" id="PF03772">
    <property type="entry name" value="Competence"/>
    <property type="match status" value="1"/>
</dbReference>
<keyword evidence="4 6" id="KW-1133">Transmembrane helix</keyword>
<dbReference type="Pfam" id="PF00753">
    <property type="entry name" value="Lactamase_B"/>
    <property type="match status" value="1"/>
</dbReference>
<keyword evidence="9" id="KW-1185">Reference proteome</keyword>
<evidence type="ECO:0000256" key="4">
    <source>
        <dbReference type="ARBA" id="ARBA00022989"/>
    </source>
</evidence>
<proteinExistence type="predicted"/>
<dbReference type="GO" id="GO:0030420">
    <property type="term" value="P:establishment of competence for transformation"/>
    <property type="evidence" value="ECO:0007669"/>
    <property type="project" value="InterPro"/>
</dbReference>
<keyword evidence="3 6" id="KW-0812">Transmembrane</keyword>
<evidence type="ECO:0000256" key="6">
    <source>
        <dbReference type="SAM" id="Phobius"/>
    </source>
</evidence>
<reference evidence="8 9" key="1">
    <citation type="journal article" date="2014" name="Proc. Natl. Acad. Sci. U.S.A.">
        <title>Functional type 2 photosynthetic reaction centers found in the rare bacterial phylum Gemmatimonadetes.</title>
        <authorList>
            <person name="Zeng Y."/>
            <person name="Feng F."/>
            <person name="Medova H."/>
            <person name="Dean J."/>
            <person name="Koblizek M."/>
        </authorList>
    </citation>
    <scope>NUCLEOTIDE SEQUENCE [LARGE SCALE GENOMIC DNA]</scope>
    <source>
        <strain evidence="8 9">AP64</strain>
    </source>
</reference>
<evidence type="ECO:0000313" key="8">
    <source>
        <dbReference type="EMBL" id="AMW04772.1"/>
    </source>
</evidence>
<feature type="transmembrane region" description="Helical" evidence="6">
    <location>
        <begin position="484"/>
        <end position="502"/>
    </location>
</feature>
<dbReference type="NCBIfam" id="TIGR00360">
    <property type="entry name" value="ComEC_N-term"/>
    <property type="match status" value="1"/>
</dbReference>
<comment type="subcellular location">
    <subcellularLocation>
        <location evidence="1">Cell membrane</location>
        <topology evidence="1">Multi-pass membrane protein</topology>
    </subcellularLocation>
</comment>
<dbReference type="InterPro" id="IPR035681">
    <property type="entry name" value="ComA-like_MBL"/>
</dbReference>
<name>A0A143BJS7_9BACT</name>
<feature type="transmembrane region" description="Helical" evidence="6">
    <location>
        <begin position="360"/>
        <end position="384"/>
    </location>
</feature>
<feature type="domain" description="Metallo-beta-lactamase" evidence="7">
    <location>
        <begin position="517"/>
        <end position="718"/>
    </location>
</feature>
<evidence type="ECO:0000256" key="2">
    <source>
        <dbReference type="ARBA" id="ARBA00022475"/>
    </source>
</evidence>
<dbReference type="EMBL" id="CP011454">
    <property type="protein sequence ID" value="AMW04772.1"/>
    <property type="molecule type" value="Genomic_DNA"/>
</dbReference>
<dbReference type="Proteomes" id="UP000076404">
    <property type="component" value="Chromosome"/>
</dbReference>
<feature type="transmembrane region" description="Helical" evidence="6">
    <location>
        <begin position="245"/>
        <end position="263"/>
    </location>
</feature>
<keyword evidence="5 6" id="KW-0472">Membrane</keyword>
<dbReference type="RefSeq" id="WP_026850537.1">
    <property type="nucleotide sequence ID" value="NZ_CP011454.1"/>
</dbReference>
<dbReference type="NCBIfam" id="TIGR00361">
    <property type="entry name" value="ComEC_Rec2"/>
    <property type="match status" value="1"/>
</dbReference>
<dbReference type="InterPro" id="IPR004797">
    <property type="entry name" value="Competence_ComEC/Rec2"/>
</dbReference>
<dbReference type="PANTHER" id="PTHR30619">
    <property type="entry name" value="DNA INTERNALIZATION/COMPETENCE PROTEIN COMEC/REC2"/>
    <property type="match status" value="1"/>
</dbReference>